<sequence length="89" mass="9953">MLIHDSDTITPLYPAKYDDSPSTKFVFALFLNAKTPVLWIADKDPGPPIHYLFMDGGPVRSRVTGYSSSLAYQVPRPTKLPEDEQTLRG</sequence>
<comment type="caution">
    <text evidence="1">The sequence shown here is derived from an EMBL/GenBank/DDBJ whole genome shotgun (WGS) entry which is preliminary data.</text>
</comment>
<dbReference type="AlphaFoldDB" id="X1TI93"/>
<gene>
    <name evidence="1" type="ORF">S12H4_16627</name>
</gene>
<reference evidence="1" key="1">
    <citation type="journal article" date="2014" name="Front. Microbiol.">
        <title>High frequency of phylogenetically diverse reductive dehalogenase-homologous genes in deep subseafloor sedimentary metagenomes.</title>
        <authorList>
            <person name="Kawai M."/>
            <person name="Futagami T."/>
            <person name="Toyoda A."/>
            <person name="Takaki Y."/>
            <person name="Nishi S."/>
            <person name="Hori S."/>
            <person name="Arai W."/>
            <person name="Tsubouchi T."/>
            <person name="Morono Y."/>
            <person name="Uchiyama I."/>
            <person name="Ito T."/>
            <person name="Fujiyama A."/>
            <person name="Inagaki F."/>
            <person name="Takami H."/>
        </authorList>
    </citation>
    <scope>NUCLEOTIDE SEQUENCE</scope>
    <source>
        <strain evidence="1">Expedition CK06-06</strain>
    </source>
</reference>
<evidence type="ECO:0000313" key="1">
    <source>
        <dbReference type="EMBL" id="GAI79774.1"/>
    </source>
</evidence>
<dbReference type="EMBL" id="BARW01008054">
    <property type="protein sequence ID" value="GAI79774.1"/>
    <property type="molecule type" value="Genomic_DNA"/>
</dbReference>
<protein>
    <submittedName>
        <fullName evidence="1">Uncharacterized protein</fullName>
    </submittedName>
</protein>
<name>X1TI93_9ZZZZ</name>
<accession>X1TI93</accession>
<organism evidence="1">
    <name type="scientific">marine sediment metagenome</name>
    <dbReference type="NCBI Taxonomy" id="412755"/>
    <lineage>
        <taxon>unclassified sequences</taxon>
        <taxon>metagenomes</taxon>
        <taxon>ecological metagenomes</taxon>
    </lineage>
</organism>
<proteinExistence type="predicted"/>